<feature type="region of interest" description="Disordered" evidence="1">
    <location>
        <begin position="1"/>
        <end position="31"/>
    </location>
</feature>
<comment type="caution">
    <text evidence="2">The sequence shown here is derived from an EMBL/GenBank/DDBJ whole genome shotgun (WGS) entry which is preliminary data.</text>
</comment>
<dbReference type="AlphaFoldDB" id="A0A6V8R301"/>
<accession>A0A6V8R301</accession>
<gene>
    <name evidence="2" type="ORF">TASIC1_0013010300</name>
</gene>
<feature type="region of interest" description="Disordered" evidence="1">
    <location>
        <begin position="93"/>
        <end position="112"/>
    </location>
</feature>
<evidence type="ECO:0000313" key="2">
    <source>
        <dbReference type="EMBL" id="GFP59407.1"/>
    </source>
</evidence>
<reference evidence="2 3" key="1">
    <citation type="submission" date="2020-07" db="EMBL/GenBank/DDBJ databases">
        <title>Trichoderma asperellum IC-1 whole genome shotgun sequence.</title>
        <authorList>
            <person name="Kanamasa S."/>
            <person name="Takahashi H."/>
        </authorList>
    </citation>
    <scope>NUCLEOTIDE SEQUENCE [LARGE SCALE GENOMIC DNA]</scope>
    <source>
        <strain evidence="2 3">IC-1</strain>
    </source>
</reference>
<organism evidence="2 3">
    <name type="scientific">Trichoderma asperellum</name>
    <name type="common">Filamentous fungus</name>
    <dbReference type="NCBI Taxonomy" id="101201"/>
    <lineage>
        <taxon>Eukaryota</taxon>
        <taxon>Fungi</taxon>
        <taxon>Dikarya</taxon>
        <taxon>Ascomycota</taxon>
        <taxon>Pezizomycotina</taxon>
        <taxon>Sordariomycetes</taxon>
        <taxon>Hypocreomycetidae</taxon>
        <taxon>Hypocreales</taxon>
        <taxon>Hypocreaceae</taxon>
        <taxon>Trichoderma</taxon>
    </lineage>
</organism>
<proteinExistence type="predicted"/>
<evidence type="ECO:0000313" key="3">
    <source>
        <dbReference type="Proteomes" id="UP000517252"/>
    </source>
</evidence>
<sequence>MRVSPRLSLSTQESGNGDGHNHAMPQRSRRREAAHLTSLLYNLHLMLMHRKRSPTAPALFFRLPPLSHAHLAVSTCFTAVLFSSNSLSQLDSYHRDSTARQPPDPVPVRRGSGPPMPMCDGLMSESFDPGGPIAVKRQQAFCQWLRGLGGGTTSRLPELDALPNCCLCGFALFSCWAHV</sequence>
<protein>
    <submittedName>
        <fullName evidence="2">Uncharacterized protein</fullName>
    </submittedName>
</protein>
<dbReference type="EMBL" id="BLZH01000013">
    <property type="protein sequence ID" value="GFP59407.1"/>
    <property type="molecule type" value="Genomic_DNA"/>
</dbReference>
<name>A0A6V8R301_TRIAP</name>
<evidence type="ECO:0000256" key="1">
    <source>
        <dbReference type="SAM" id="MobiDB-lite"/>
    </source>
</evidence>
<dbReference type="Proteomes" id="UP000517252">
    <property type="component" value="Unassembled WGS sequence"/>
</dbReference>